<reference evidence="3" key="1">
    <citation type="submission" date="2015-07" db="EMBL/GenBank/DDBJ databases">
        <authorList>
            <consortium name="Consortium for Microbial Forensics and Genomics (microFORGE)"/>
            <person name="Knight B.M."/>
            <person name="Roberts D.P."/>
            <person name="Lin D."/>
            <person name="Hari K."/>
            <person name="Fletcher J."/>
            <person name="Melcher U."/>
            <person name="Blagden T."/>
            <person name="Winegar R.A."/>
        </authorList>
    </citation>
    <scope>NUCLEOTIDE SEQUENCE [LARGE SCALE GENOMIC DNA]</scope>
    <source>
        <strain evidence="3">NRRL B-1447</strain>
    </source>
</reference>
<dbReference type="InterPro" id="IPR000595">
    <property type="entry name" value="cNMP-bd_dom"/>
</dbReference>
<gene>
    <name evidence="2" type="ORF">ADK75_02475</name>
</gene>
<dbReference type="Gene3D" id="1.10.10.10">
    <property type="entry name" value="Winged helix-like DNA-binding domain superfamily/Winged helix DNA-binding domain"/>
    <property type="match status" value="1"/>
</dbReference>
<proteinExistence type="predicted"/>
<evidence type="ECO:0000313" key="3">
    <source>
        <dbReference type="Proteomes" id="UP000037084"/>
    </source>
</evidence>
<dbReference type="InterPro" id="IPR018490">
    <property type="entry name" value="cNMP-bd_dom_sf"/>
</dbReference>
<dbReference type="InterPro" id="IPR036388">
    <property type="entry name" value="WH-like_DNA-bd_sf"/>
</dbReference>
<organism evidence="2 3">
    <name type="scientific">Streptomyces virginiae</name>
    <name type="common">Streptomyces cinnamonensis</name>
    <dbReference type="NCBI Taxonomy" id="1961"/>
    <lineage>
        <taxon>Bacteria</taxon>
        <taxon>Bacillati</taxon>
        <taxon>Actinomycetota</taxon>
        <taxon>Actinomycetes</taxon>
        <taxon>Kitasatosporales</taxon>
        <taxon>Streptomycetaceae</taxon>
        <taxon>Streptomyces</taxon>
    </lineage>
</organism>
<dbReference type="Proteomes" id="UP000037084">
    <property type="component" value="Unassembled WGS sequence"/>
</dbReference>
<dbReference type="SUPFAM" id="SSF51206">
    <property type="entry name" value="cAMP-binding domain-like"/>
    <property type="match status" value="1"/>
</dbReference>
<dbReference type="InterPro" id="IPR014710">
    <property type="entry name" value="RmlC-like_jellyroll"/>
</dbReference>
<protein>
    <recommendedName>
        <fullName evidence="1">Cyclic nucleotide-binding domain-containing protein</fullName>
    </recommendedName>
</protein>
<dbReference type="AlphaFoldDB" id="A0A0L8N6Y4"/>
<accession>A0A0L8N6Y4</accession>
<sequence>MWSYDMRWRGLLALGLEQEFSQGKVLVPWDRELGHVVALTRGVVKAAITTPNGLELPLAKRKPPCVLGDLSALKGGHSSAEVTAITHGTAVHITARAFTGYVDSLGVPRPILAEILDWTYGMDLKRAQERILPLRSRVADFLLDVAGEVPSERLEGWERERVADFFGVSDRTLRDNALKPLVEAGAIALGKRCCIQIINEAALRREIAKLDDF</sequence>
<dbReference type="EMBL" id="LGUV01000001">
    <property type="protein sequence ID" value="KOG58250.1"/>
    <property type="molecule type" value="Genomic_DNA"/>
</dbReference>
<comment type="caution">
    <text evidence="2">The sequence shown here is derived from an EMBL/GenBank/DDBJ whole genome shotgun (WGS) entry which is preliminary data.</text>
</comment>
<dbReference type="Gene3D" id="2.60.120.10">
    <property type="entry name" value="Jelly Rolls"/>
    <property type="match status" value="1"/>
</dbReference>
<feature type="domain" description="Cyclic nucleotide-binding" evidence="1">
    <location>
        <begin position="18"/>
        <end position="100"/>
    </location>
</feature>
<evidence type="ECO:0000313" key="2">
    <source>
        <dbReference type="EMBL" id="KOG58250.1"/>
    </source>
</evidence>
<dbReference type="RefSeq" id="WP_053167596.1">
    <property type="nucleotide sequence ID" value="NZ_LGUV01000001.1"/>
</dbReference>
<evidence type="ECO:0000259" key="1">
    <source>
        <dbReference type="Pfam" id="PF00027"/>
    </source>
</evidence>
<name>A0A0L8N6Y4_STRVG</name>
<dbReference type="Pfam" id="PF00027">
    <property type="entry name" value="cNMP_binding"/>
    <property type="match status" value="1"/>
</dbReference>
<dbReference type="PATRIC" id="fig|1961.12.peg.523"/>